<accession>A0A699YL83</accession>
<feature type="repeat" description="TPR" evidence="2">
    <location>
        <begin position="8"/>
        <end position="41"/>
    </location>
</feature>
<sequence>MLTDKYRPETCCIVGNYYSLKGQHEKAVEYFRRALKLQRTYLAAWTLMGHEFMELKNTAAAIEAYRQAVDLAASDFRAWYGLGQAYELLRMPYYALYYY</sequence>
<dbReference type="GO" id="GO:0005680">
    <property type="term" value="C:anaphase-promoting complex"/>
    <property type="evidence" value="ECO:0007669"/>
    <property type="project" value="TreeGrafter"/>
</dbReference>
<dbReference type="PANTHER" id="PTHR12558:SF10">
    <property type="entry name" value="CELL DIVISION CYCLE PROTEIN 23 HOMOLOG"/>
    <property type="match status" value="1"/>
</dbReference>
<keyword evidence="1 2" id="KW-0802">TPR repeat</keyword>
<dbReference type="PANTHER" id="PTHR12558">
    <property type="entry name" value="CELL DIVISION CYCLE 16,23,27"/>
    <property type="match status" value="1"/>
</dbReference>
<dbReference type="EMBL" id="BLLF01000368">
    <property type="protein sequence ID" value="GFH11027.1"/>
    <property type="molecule type" value="Genomic_DNA"/>
</dbReference>
<organism evidence="3 4">
    <name type="scientific">Haematococcus lacustris</name>
    <name type="common">Green alga</name>
    <name type="synonym">Haematococcus pluvialis</name>
    <dbReference type="NCBI Taxonomy" id="44745"/>
    <lineage>
        <taxon>Eukaryota</taxon>
        <taxon>Viridiplantae</taxon>
        <taxon>Chlorophyta</taxon>
        <taxon>core chlorophytes</taxon>
        <taxon>Chlorophyceae</taxon>
        <taxon>CS clade</taxon>
        <taxon>Chlamydomonadales</taxon>
        <taxon>Haematococcaceae</taxon>
        <taxon>Haematococcus</taxon>
    </lineage>
</organism>
<protein>
    <submittedName>
        <fullName evidence="3">TPR_REGION domain-containing protein</fullName>
    </submittedName>
</protein>
<dbReference type="Pfam" id="PF13414">
    <property type="entry name" value="TPR_11"/>
    <property type="match status" value="1"/>
</dbReference>
<gene>
    <name evidence="3" type="ORF">HaLaN_06456</name>
</gene>
<dbReference type="InterPro" id="IPR011990">
    <property type="entry name" value="TPR-like_helical_dom_sf"/>
</dbReference>
<dbReference type="Gene3D" id="1.25.40.10">
    <property type="entry name" value="Tetratricopeptide repeat domain"/>
    <property type="match status" value="1"/>
</dbReference>
<dbReference type="GO" id="GO:0045842">
    <property type="term" value="P:positive regulation of mitotic metaphase/anaphase transition"/>
    <property type="evidence" value="ECO:0007669"/>
    <property type="project" value="TreeGrafter"/>
</dbReference>
<dbReference type="SUPFAM" id="SSF48452">
    <property type="entry name" value="TPR-like"/>
    <property type="match status" value="1"/>
</dbReference>
<reference evidence="3 4" key="1">
    <citation type="submission" date="2020-02" db="EMBL/GenBank/DDBJ databases">
        <title>Draft genome sequence of Haematococcus lacustris strain NIES-144.</title>
        <authorList>
            <person name="Morimoto D."/>
            <person name="Nakagawa S."/>
            <person name="Yoshida T."/>
            <person name="Sawayama S."/>
        </authorList>
    </citation>
    <scope>NUCLEOTIDE SEQUENCE [LARGE SCALE GENOMIC DNA]</scope>
    <source>
        <strain evidence="3 4">NIES-144</strain>
    </source>
</reference>
<dbReference type="GO" id="GO:0016567">
    <property type="term" value="P:protein ubiquitination"/>
    <property type="evidence" value="ECO:0007669"/>
    <property type="project" value="TreeGrafter"/>
</dbReference>
<feature type="non-terminal residue" evidence="3">
    <location>
        <position position="99"/>
    </location>
</feature>
<dbReference type="Proteomes" id="UP000485058">
    <property type="component" value="Unassembled WGS sequence"/>
</dbReference>
<dbReference type="PROSITE" id="PS50005">
    <property type="entry name" value="TPR"/>
    <property type="match status" value="2"/>
</dbReference>
<dbReference type="InterPro" id="IPR019734">
    <property type="entry name" value="TPR_rpt"/>
</dbReference>
<proteinExistence type="predicted"/>
<evidence type="ECO:0000313" key="3">
    <source>
        <dbReference type="EMBL" id="GFH11027.1"/>
    </source>
</evidence>
<name>A0A699YL83_HAELA</name>
<dbReference type="Pfam" id="PF00515">
    <property type="entry name" value="TPR_1"/>
    <property type="match status" value="1"/>
</dbReference>
<evidence type="ECO:0000313" key="4">
    <source>
        <dbReference type="Proteomes" id="UP000485058"/>
    </source>
</evidence>
<dbReference type="GO" id="GO:0051301">
    <property type="term" value="P:cell division"/>
    <property type="evidence" value="ECO:0007669"/>
    <property type="project" value="TreeGrafter"/>
</dbReference>
<keyword evidence="4" id="KW-1185">Reference proteome</keyword>
<comment type="caution">
    <text evidence="3">The sequence shown here is derived from an EMBL/GenBank/DDBJ whole genome shotgun (WGS) entry which is preliminary data.</text>
</comment>
<dbReference type="GO" id="GO:0031145">
    <property type="term" value="P:anaphase-promoting complex-dependent catabolic process"/>
    <property type="evidence" value="ECO:0007669"/>
    <property type="project" value="TreeGrafter"/>
</dbReference>
<feature type="repeat" description="TPR" evidence="2">
    <location>
        <begin position="42"/>
        <end position="75"/>
    </location>
</feature>
<evidence type="ECO:0000256" key="1">
    <source>
        <dbReference type="ARBA" id="ARBA00022803"/>
    </source>
</evidence>
<evidence type="ECO:0000256" key="2">
    <source>
        <dbReference type="PROSITE-ProRule" id="PRU00339"/>
    </source>
</evidence>
<dbReference type="AlphaFoldDB" id="A0A699YL83"/>
<dbReference type="SMART" id="SM00028">
    <property type="entry name" value="TPR"/>
    <property type="match status" value="2"/>
</dbReference>